<reference evidence="1 2" key="1">
    <citation type="submission" date="2020-01" db="EMBL/GenBank/DDBJ databases">
        <title>Spongiivirga citrea KCTC 32990T.</title>
        <authorList>
            <person name="Wang G."/>
        </authorList>
    </citation>
    <scope>NUCLEOTIDE SEQUENCE [LARGE SCALE GENOMIC DNA]</scope>
    <source>
        <strain evidence="1 2">KCTC 32990</strain>
    </source>
</reference>
<dbReference type="EMBL" id="JAABOQ010000002">
    <property type="protein sequence ID" value="NER16767.1"/>
    <property type="molecule type" value="Genomic_DNA"/>
</dbReference>
<sequence>MTKRNKNIALIFGFALMVIIAYQFAFAETLRLRKSHMKLEQEQLAFENTPQRISILKQKERYYDSILNANNIGSSSLQNELLKTLSSFDAANDLKVSAFVAPHIFNEKDYKVITYSFSVTGSFNNIQKLLYHIEQKTAFGELVNVHYTKKRDFRRRRNYLEAAVLLRRFER</sequence>
<name>A0A6M0CMR2_9FLAO</name>
<evidence type="ECO:0000313" key="1">
    <source>
        <dbReference type="EMBL" id="NER16767.1"/>
    </source>
</evidence>
<comment type="caution">
    <text evidence="1">The sequence shown here is derived from an EMBL/GenBank/DDBJ whole genome shotgun (WGS) entry which is preliminary data.</text>
</comment>
<proteinExistence type="predicted"/>
<keyword evidence="2" id="KW-1185">Reference proteome</keyword>
<organism evidence="1 2">
    <name type="scientific">Spongiivirga citrea</name>
    <dbReference type="NCBI Taxonomy" id="1481457"/>
    <lineage>
        <taxon>Bacteria</taxon>
        <taxon>Pseudomonadati</taxon>
        <taxon>Bacteroidota</taxon>
        <taxon>Flavobacteriia</taxon>
        <taxon>Flavobacteriales</taxon>
        <taxon>Flavobacteriaceae</taxon>
        <taxon>Spongiivirga</taxon>
    </lineage>
</organism>
<evidence type="ECO:0000313" key="2">
    <source>
        <dbReference type="Proteomes" id="UP000474296"/>
    </source>
</evidence>
<protein>
    <submittedName>
        <fullName evidence="1">Uncharacterized protein</fullName>
    </submittedName>
</protein>
<dbReference type="RefSeq" id="WP_164030250.1">
    <property type="nucleotide sequence ID" value="NZ_JAABOQ010000002.1"/>
</dbReference>
<dbReference type="AlphaFoldDB" id="A0A6M0CMR2"/>
<gene>
    <name evidence="1" type="ORF">GWK10_06070</name>
</gene>
<dbReference type="Proteomes" id="UP000474296">
    <property type="component" value="Unassembled WGS sequence"/>
</dbReference>
<accession>A0A6M0CMR2</accession>